<protein>
    <submittedName>
        <fullName evidence="2">Uncharacterized protein</fullName>
    </submittedName>
</protein>
<reference evidence="2" key="1">
    <citation type="submission" date="2020-06" db="EMBL/GenBank/DDBJ databases">
        <authorList>
            <person name="Li T."/>
            <person name="Hu X."/>
            <person name="Zhang T."/>
            <person name="Song X."/>
            <person name="Zhang H."/>
            <person name="Dai N."/>
            <person name="Sheng W."/>
            <person name="Hou X."/>
            <person name="Wei L."/>
        </authorList>
    </citation>
    <scope>NUCLEOTIDE SEQUENCE</scope>
    <source>
        <strain evidence="2">3651</strain>
        <tissue evidence="2">Leaf</tissue>
    </source>
</reference>
<organism evidence="2 3">
    <name type="scientific">Sesamum alatum</name>
    <dbReference type="NCBI Taxonomy" id="300844"/>
    <lineage>
        <taxon>Eukaryota</taxon>
        <taxon>Viridiplantae</taxon>
        <taxon>Streptophyta</taxon>
        <taxon>Embryophyta</taxon>
        <taxon>Tracheophyta</taxon>
        <taxon>Spermatophyta</taxon>
        <taxon>Magnoliopsida</taxon>
        <taxon>eudicotyledons</taxon>
        <taxon>Gunneridae</taxon>
        <taxon>Pentapetalae</taxon>
        <taxon>asterids</taxon>
        <taxon>lamiids</taxon>
        <taxon>Lamiales</taxon>
        <taxon>Pedaliaceae</taxon>
        <taxon>Sesamum</taxon>
    </lineage>
</organism>
<name>A0AAE1YRL5_9LAMI</name>
<evidence type="ECO:0000313" key="3">
    <source>
        <dbReference type="Proteomes" id="UP001293254"/>
    </source>
</evidence>
<evidence type="ECO:0000313" key="2">
    <source>
        <dbReference type="EMBL" id="KAK4434887.1"/>
    </source>
</evidence>
<keyword evidence="3" id="KW-1185">Reference proteome</keyword>
<comment type="caution">
    <text evidence="2">The sequence shown here is derived from an EMBL/GenBank/DDBJ whole genome shotgun (WGS) entry which is preliminary data.</text>
</comment>
<dbReference type="EMBL" id="JACGWO010000002">
    <property type="protein sequence ID" value="KAK4434887.1"/>
    <property type="molecule type" value="Genomic_DNA"/>
</dbReference>
<accession>A0AAE1YRL5</accession>
<dbReference type="Proteomes" id="UP001293254">
    <property type="component" value="Unassembled WGS sequence"/>
</dbReference>
<feature type="non-terminal residue" evidence="2">
    <location>
        <position position="1"/>
    </location>
</feature>
<sequence length="134" mass="14470">PRSFSSPAASHRKYPPACLRPCAPPIRPSTADLCTGAAHVLIRPPRADTHPSTASRDSGFSSVFASFAAVLTTHADGSSPFDSTPRGDHFEPSPTHFSQGSGDRLPLLVANYRSSSSLRRSCDRHHHHQNSQMQ</sequence>
<reference evidence="2" key="2">
    <citation type="journal article" date="2024" name="Plant">
        <title>Genomic evolution and insights into agronomic trait innovations of Sesamum species.</title>
        <authorList>
            <person name="Miao H."/>
            <person name="Wang L."/>
            <person name="Qu L."/>
            <person name="Liu H."/>
            <person name="Sun Y."/>
            <person name="Le M."/>
            <person name="Wang Q."/>
            <person name="Wei S."/>
            <person name="Zheng Y."/>
            <person name="Lin W."/>
            <person name="Duan Y."/>
            <person name="Cao H."/>
            <person name="Xiong S."/>
            <person name="Wang X."/>
            <person name="Wei L."/>
            <person name="Li C."/>
            <person name="Ma Q."/>
            <person name="Ju M."/>
            <person name="Zhao R."/>
            <person name="Li G."/>
            <person name="Mu C."/>
            <person name="Tian Q."/>
            <person name="Mei H."/>
            <person name="Zhang T."/>
            <person name="Gao T."/>
            <person name="Zhang H."/>
        </authorList>
    </citation>
    <scope>NUCLEOTIDE SEQUENCE</scope>
    <source>
        <strain evidence="2">3651</strain>
    </source>
</reference>
<gene>
    <name evidence="2" type="ORF">Salat_0651600</name>
</gene>
<dbReference type="AlphaFoldDB" id="A0AAE1YRL5"/>
<proteinExistence type="predicted"/>
<evidence type="ECO:0000256" key="1">
    <source>
        <dbReference type="SAM" id="MobiDB-lite"/>
    </source>
</evidence>
<feature type="region of interest" description="Disordered" evidence="1">
    <location>
        <begin position="75"/>
        <end position="105"/>
    </location>
</feature>